<proteinExistence type="predicted"/>
<dbReference type="InterPro" id="IPR019734">
    <property type="entry name" value="TPR_rpt"/>
</dbReference>
<reference evidence="5 6" key="1">
    <citation type="submission" date="2024-08" db="EMBL/GenBank/DDBJ databases">
        <authorList>
            <person name="Lu H."/>
        </authorList>
    </citation>
    <scope>NUCLEOTIDE SEQUENCE [LARGE SCALE GENOMIC DNA]</scope>
    <source>
        <strain evidence="5 6">LYH14W</strain>
    </source>
</reference>
<protein>
    <submittedName>
        <fullName evidence="5">XrtA/PEP-CTERM system TPR-repeat protein PrsT</fullName>
    </submittedName>
</protein>
<evidence type="ECO:0000256" key="4">
    <source>
        <dbReference type="SAM" id="SignalP"/>
    </source>
</evidence>
<sequence length="950" mass="102818">MTKFNGLTGQSARTHFSPRLAGLLCALLVAGTMSPVSAQTSREKAARYYEDAQVRFDRKDVSGAIVQLKNALQIDKTLLPVQLLLGRALMMDGQVAAAEVAIAEALRLGVDRAEVAVILGQALLAQGKHQQLLEQARMAPAGLPNSVRLAVLLQRATAYADLGSQANALQSIEEARAIDRNAPETWLAEVPVRVRARQFKEATLAADTALKLSPNLAEAHYQRASISHLSGDIAAAIAGYSEALKLDTRHIESRLARAGLYIDSHRDADALADVEAARKQLLREPRAAYLKALLSSRAGDRVAAKAALQEVVALLDPVPIEFIRYRPQLLLLAGMAHYELDELGKAKPFLELFCRAQPMTPASKMLARISLQENNPDQAIEVLESYLKLVSNDGQALTMLSAAYLGKGRHHKASQLMEEALKTRDRPEFHTALGMALYQGGDSSSARAQLLTAFKKDPRQVQAGMGLIALYLRENLPAKAVEVADALLKQQAGNAVFLNLAGVARAKAGDFGTARRHFEAAYAADPKLIAPQLGLARLDIAANAYESASRRLKAILKLDERNTEAMFDQAVLQQRMGKLDEAQRLLENVAQLSAKTDTRADFALVEMHLKLNRPSQAMEAAKSLLAKAPDDVGILSIYARAQLANGNASGARHTLVNASRRAGSNAQIQTDIAAMQVTAGDLAAANYSLDKALGSSPDFLPANVLMATIDLQRNESAMAEARAKRIIQQHPKLPVGHQLLGDIAAARGQPAAAIAAYRQAFSVQPTSTTLRPLFELLSAKGQPGEARAAAEAWLKRNPRDLNIRKALANHHARNADFARSKAEYEAVLKIADADAEALNNLSNVHLALKNPKAAIQTAEKALLIRPNNALITDTLGWALFEDGQTDAALIKLRDARLRAPNNPDIRYHLAAVLAKVGKRTEAREELTAAIRDYPSFESREAAKRLLDALK</sequence>
<gene>
    <name evidence="5" type="primary">prsT</name>
    <name evidence="5" type="ORF">ACG00Y_14725</name>
</gene>
<dbReference type="Proteomes" id="UP001606210">
    <property type="component" value="Unassembled WGS sequence"/>
</dbReference>
<evidence type="ECO:0000313" key="6">
    <source>
        <dbReference type="Proteomes" id="UP001606210"/>
    </source>
</evidence>
<dbReference type="PANTHER" id="PTHR45586">
    <property type="entry name" value="TPR REPEAT-CONTAINING PROTEIN PA4667"/>
    <property type="match status" value="1"/>
</dbReference>
<feature type="signal peptide" evidence="4">
    <location>
        <begin position="1"/>
        <end position="38"/>
    </location>
</feature>
<dbReference type="InterPro" id="IPR011990">
    <property type="entry name" value="TPR-like_helical_dom_sf"/>
</dbReference>
<dbReference type="Pfam" id="PF13432">
    <property type="entry name" value="TPR_16"/>
    <property type="match status" value="4"/>
</dbReference>
<dbReference type="RefSeq" id="WP_394480037.1">
    <property type="nucleotide sequence ID" value="NZ_JBIGHV010000005.1"/>
</dbReference>
<dbReference type="Pfam" id="PF14559">
    <property type="entry name" value="TPR_19"/>
    <property type="match status" value="3"/>
</dbReference>
<comment type="caution">
    <text evidence="5">The sequence shown here is derived from an EMBL/GenBank/DDBJ whole genome shotgun (WGS) entry which is preliminary data.</text>
</comment>
<dbReference type="InterPro" id="IPR051012">
    <property type="entry name" value="CellSynth/LPSAsmb/PSIAsmb"/>
</dbReference>
<keyword evidence="2 3" id="KW-0802">TPR repeat</keyword>
<keyword evidence="6" id="KW-1185">Reference proteome</keyword>
<dbReference type="PANTHER" id="PTHR45586:SF14">
    <property type="entry name" value="TETRATRICOPEPTIDE TPR_2 REPEAT PROTEIN"/>
    <property type="match status" value="1"/>
</dbReference>
<dbReference type="SMART" id="SM00028">
    <property type="entry name" value="TPR"/>
    <property type="match status" value="12"/>
</dbReference>
<evidence type="ECO:0000256" key="2">
    <source>
        <dbReference type="ARBA" id="ARBA00022803"/>
    </source>
</evidence>
<dbReference type="PROSITE" id="PS50005">
    <property type="entry name" value="TPR"/>
    <property type="match status" value="1"/>
</dbReference>
<feature type="repeat" description="TPR" evidence="3">
    <location>
        <begin position="835"/>
        <end position="868"/>
    </location>
</feature>
<keyword evidence="1" id="KW-0677">Repeat</keyword>
<keyword evidence="4" id="KW-0732">Signal</keyword>
<dbReference type="NCBIfam" id="TIGR02917">
    <property type="entry name" value="PEP_TPR_lipo"/>
    <property type="match status" value="1"/>
</dbReference>
<evidence type="ECO:0000256" key="1">
    <source>
        <dbReference type="ARBA" id="ARBA00022737"/>
    </source>
</evidence>
<evidence type="ECO:0000313" key="5">
    <source>
        <dbReference type="EMBL" id="MFG6431181.1"/>
    </source>
</evidence>
<dbReference type="Pfam" id="PF13181">
    <property type="entry name" value="TPR_8"/>
    <property type="match status" value="1"/>
</dbReference>
<evidence type="ECO:0000256" key="3">
    <source>
        <dbReference type="PROSITE-ProRule" id="PRU00339"/>
    </source>
</evidence>
<name>A0ABW7F3G8_9BURK</name>
<dbReference type="SUPFAM" id="SSF48452">
    <property type="entry name" value="TPR-like"/>
    <property type="match status" value="4"/>
</dbReference>
<organism evidence="5 6">
    <name type="scientific">Pelomonas parva</name>
    <dbReference type="NCBI Taxonomy" id="3299032"/>
    <lineage>
        <taxon>Bacteria</taxon>
        <taxon>Pseudomonadati</taxon>
        <taxon>Pseudomonadota</taxon>
        <taxon>Betaproteobacteria</taxon>
        <taxon>Burkholderiales</taxon>
        <taxon>Sphaerotilaceae</taxon>
        <taxon>Roseateles</taxon>
    </lineage>
</organism>
<dbReference type="Gene3D" id="1.25.40.10">
    <property type="entry name" value="Tetratricopeptide repeat domain"/>
    <property type="match status" value="5"/>
</dbReference>
<dbReference type="InterPro" id="IPR014266">
    <property type="entry name" value="PEP-CTERM_TPR_PrsT"/>
</dbReference>
<dbReference type="EMBL" id="JBIGHV010000005">
    <property type="protein sequence ID" value="MFG6431181.1"/>
    <property type="molecule type" value="Genomic_DNA"/>
</dbReference>
<feature type="chain" id="PRO_5046834568" evidence="4">
    <location>
        <begin position="39"/>
        <end position="950"/>
    </location>
</feature>
<accession>A0ABW7F3G8</accession>